<proteinExistence type="predicted"/>
<dbReference type="InterPro" id="IPR035965">
    <property type="entry name" value="PAS-like_dom_sf"/>
</dbReference>
<dbReference type="Gene3D" id="3.30.565.10">
    <property type="entry name" value="Histidine kinase-like ATPase, C-terminal domain"/>
    <property type="match status" value="1"/>
</dbReference>
<dbReference type="SMART" id="SM00448">
    <property type="entry name" value="REC"/>
    <property type="match status" value="1"/>
</dbReference>
<dbReference type="Gene3D" id="3.40.50.2300">
    <property type="match status" value="1"/>
</dbReference>
<organism evidence="10 11">
    <name type="scientific">Sphingomonas aurantiaca</name>
    <dbReference type="NCBI Taxonomy" id="185949"/>
    <lineage>
        <taxon>Bacteria</taxon>
        <taxon>Pseudomonadati</taxon>
        <taxon>Pseudomonadota</taxon>
        <taxon>Alphaproteobacteria</taxon>
        <taxon>Sphingomonadales</taxon>
        <taxon>Sphingomonadaceae</taxon>
        <taxon>Sphingomonas</taxon>
    </lineage>
</organism>
<evidence type="ECO:0000256" key="7">
    <source>
        <dbReference type="SAM" id="Coils"/>
    </source>
</evidence>
<dbReference type="Pfam" id="PF00072">
    <property type="entry name" value="Response_reg"/>
    <property type="match status" value="1"/>
</dbReference>
<feature type="domain" description="Response regulatory" evidence="9">
    <location>
        <begin position="632"/>
        <end position="749"/>
    </location>
</feature>
<dbReference type="RefSeq" id="WP_151991841.1">
    <property type="nucleotide sequence ID" value="NZ_LR701528.1"/>
</dbReference>
<dbReference type="SUPFAM" id="SSF55874">
    <property type="entry name" value="ATPase domain of HSP90 chaperone/DNA topoisomerase II/histidine kinase"/>
    <property type="match status" value="1"/>
</dbReference>
<dbReference type="InterPro" id="IPR003661">
    <property type="entry name" value="HisK_dim/P_dom"/>
</dbReference>
<dbReference type="GO" id="GO:0009927">
    <property type="term" value="F:histidine phosphotransfer kinase activity"/>
    <property type="evidence" value="ECO:0007669"/>
    <property type="project" value="TreeGrafter"/>
</dbReference>
<dbReference type="Pfam" id="PF12860">
    <property type="entry name" value="PAS_7"/>
    <property type="match status" value="2"/>
</dbReference>
<dbReference type="EMBL" id="CABVLI010000046">
    <property type="protein sequence ID" value="VVT28195.1"/>
    <property type="molecule type" value="Genomic_DNA"/>
</dbReference>
<dbReference type="NCBIfam" id="NF041832">
    <property type="entry name" value="near_NosP_CTERM"/>
    <property type="match status" value="1"/>
</dbReference>
<evidence type="ECO:0000256" key="5">
    <source>
        <dbReference type="ARBA" id="ARBA00022777"/>
    </source>
</evidence>
<dbReference type="EC" id="2.7.13.3" evidence="2"/>
<dbReference type="InterPro" id="IPR003594">
    <property type="entry name" value="HATPase_dom"/>
</dbReference>
<dbReference type="InterPro" id="IPR004358">
    <property type="entry name" value="Sig_transdc_His_kin-like_C"/>
</dbReference>
<keyword evidence="4" id="KW-0808">Transferase</keyword>
<reference evidence="10 11" key="1">
    <citation type="submission" date="2019-09" db="EMBL/GenBank/DDBJ databases">
        <authorList>
            <person name="Dittami M. S."/>
        </authorList>
    </citation>
    <scope>NUCLEOTIDE SEQUENCE [LARGE SCALE GENOMIC DNA]</scope>
    <source>
        <strain evidence="10">SPHINGO391</strain>
    </source>
</reference>
<feature type="modified residue" description="4-aspartylphosphate" evidence="6">
    <location>
        <position position="683"/>
    </location>
</feature>
<feature type="domain" description="Histidine kinase" evidence="8">
    <location>
        <begin position="401"/>
        <end position="611"/>
    </location>
</feature>
<dbReference type="PANTHER" id="PTHR43047:SF9">
    <property type="entry name" value="HISTIDINE KINASE"/>
    <property type="match status" value="1"/>
</dbReference>
<dbReference type="GO" id="GO:0005886">
    <property type="term" value="C:plasma membrane"/>
    <property type="evidence" value="ECO:0007669"/>
    <property type="project" value="TreeGrafter"/>
</dbReference>
<dbReference type="Pfam" id="PF00512">
    <property type="entry name" value="HisKA"/>
    <property type="match status" value="1"/>
</dbReference>
<gene>
    <name evidence="10" type="ORF">SPHINGO391_500151</name>
</gene>
<feature type="coiled-coil region" evidence="7">
    <location>
        <begin position="65"/>
        <end position="92"/>
    </location>
</feature>
<evidence type="ECO:0000259" key="9">
    <source>
        <dbReference type="PROSITE" id="PS50110"/>
    </source>
</evidence>
<protein>
    <recommendedName>
        <fullName evidence="2">histidine kinase</fullName>
        <ecNumber evidence="2">2.7.13.3</ecNumber>
    </recommendedName>
</protein>
<evidence type="ECO:0000259" key="8">
    <source>
        <dbReference type="PROSITE" id="PS50109"/>
    </source>
</evidence>
<evidence type="ECO:0000256" key="4">
    <source>
        <dbReference type="ARBA" id="ARBA00022679"/>
    </source>
</evidence>
<dbReference type="SMART" id="SM00388">
    <property type="entry name" value="HisKA"/>
    <property type="match status" value="1"/>
</dbReference>
<dbReference type="GO" id="GO:0000155">
    <property type="term" value="F:phosphorelay sensor kinase activity"/>
    <property type="evidence" value="ECO:0007669"/>
    <property type="project" value="InterPro"/>
</dbReference>
<evidence type="ECO:0000256" key="1">
    <source>
        <dbReference type="ARBA" id="ARBA00000085"/>
    </source>
</evidence>
<dbReference type="InterPro" id="IPR011006">
    <property type="entry name" value="CheY-like_superfamily"/>
</dbReference>
<dbReference type="InterPro" id="IPR005467">
    <property type="entry name" value="His_kinase_dom"/>
</dbReference>
<evidence type="ECO:0000256" key="3">
    <source>
        <dbReference type="ARBA" id="ARBA00022553"/>
    </source>
</evidence>
<dbReference type="InterPro" id="IPR036890">
    <property type="entry name" value="HATPase_C_sf"/>
</dbReference>
<dbReference type="PRINTS" id="PR00344">
    <property type="entry name" value="BCTRLSENSOR"/>
</dbReference>
<comment type="catalytic activity">
    <reaction evidence="1">
        <text>ATP + protein L-histidine = ADP + protein N-phospho-L-histidine.</text>
        <dbReference type="EC" id="2.7.13.3"/>
    </reaction>
</comment>
<dbReference type="FunFam" id="3.30.565.10:FF:000049">
    <property type="entry name" value="Two-component sensor histidine kinase"/>
    <property type="match status" value="1"/>
</dbReference>
<dbReference type="SUPFAM" id="SSF55785">
    <property type="entry name" value="PYP-like sensor domain (PAS domain)"/>
    <property type="match status" value="2"/>
</dbReference>
<dbReference type="AlphaFoldDB" id="A0A5E8AAI3"/>
<dbReference type="PROSITE" id="PS50110">
    <property type="entry name" value="RESPONSE_REGULATORY"/>
    <property type="match status" value="1"/>
</dbReference>
<keyword evidence="3 6" id="KW-0597">Phosphoprotein</keyword>
<dbReference type="InterPro" id="IPR001789">
    <property type="entry name" value="Sig_transdc_resp-reg_receiver"/>
</dbReference>
<keyword evidence="7" id="KW-0175">Coiled coil</keyword>
<feature type="coiled-coil region" evidence="7">
    <location>
        <begin position="339"/>
        <end position="387"/>
    </location>
</feature>
<keyword evidence="5 10" id="KW-0418">Kinase</keyword>
<evidence type="ECO:0000313" key="11">
    <source>
        <dbReference type="Proteomes" id="UP000326857"/>
    </source>
</evidence>
<dbReference type="PANTHER" id="PTHR43047">
    <property type="entry name" value="TWO-COMPONENT HISTIDINE PROTEIN KINASE"/>
    <property type="match status" value="1"/>
</dbReference>
<evidence type="ECO:0000256" key="6">
    <source>
        <dbReference type="PROSITE-ProRule" id="PRU00169"/>
    </source>
</evidence>
<dbReference type="PROSITE" id="PS50109">
    <property type="entry name" value="HIS_KIN"/>
    <property type="match status" value="1"/>
</dbReference>
<dbReference type="InterPro" id="IPR036097">
    <property type="entry name" value="HisK_dim/P_sf"/>
</dbReference>
<evidence type="ECO:0000313" key="10">
    <source>
        <dbReference type="EMBL" id="VVT28195.1"/>
    </source>
</evidence>
<dbReference type="Proteomes" id="UP000326857">
    <property type="component" value="Unassembled WGS sequence"/>
</dbReference>
<dbReference type="Pfam" id="PF02518">
    <property type="entry name" value="HATPase_c"/>
    <property type="match status" value="1"/>
</dbReference>
<accession>A0A5E8AAI3</accession>
<dbReference type="SUPFAM" id="SSF47384">
    <property type="entry name" value="Homodimeric domain of signal transducing histidine kinase"/>
    <property type="match status" value="1"/>
</dbReference>
<name>A0A5E8AAI3_9SPHN</name>
<dbReference type="Gene3D" id="3.30.450.20">
    <property type="entry name" value="PAS domain"/>
    <property type="match status" value="2"/>
</dbReference>
<sequence>MIADTDGHRDDRVASLEIQLGKLARINASLMGRVERSTDLRGNAFSVFETAISLEGKVRERTADLERALGELASTNAELAQATDAADSARRRLGDAIETINEGFAIFDADDRLVLCNQTYLSLWPKVADQIVPGVRFDEILGKIGETSGMLGAMVAPDRWISERGAAHELAEGGQVIALADGRWIQVNERRTTEGGVVGVYTDITDIKAEDARLRARELAERAVVLQATLDAMPQGVCVFDRERALLAWNDPLLAFLKLQPTRARLEIAEHAALIEWCRTALPRADAADTLGWLGEGEPEIVAVRALEDGRSVEVRRLPMPGGGMVMSFDDVTDRLRAAAALRETNETLERRVQERTAAVVAVNMELQQQVAERVAAEAAMREAKTAAEQANLSKTRFLAAASHDLLQPLNAARLFVSALATRRLAPANRTLVEQTGSALDSIEDLLEALLEISKLDAGAVTPEITDVPLGELMRALHAEFALAASTRGLTLTVEPTTAWVRTDARLLRRILQNFLSNALRYTRQGGVVMAARHEGAHVQIAVTDTGAGIDPTHHGEIFEEFRRLNSGHERGMGLGLAIVQRAGRMLDHPIGVRSAIGQGSTFCVTVPLTVEGTRQICAATPAARRGIAARTVLVIDNEEIILEGMRAVLEGWGCDVLTAVGGSEAREAIAASSAPVEVILADYHLGNGMTGEVVVAQLRTLLDRPTPAVIITADREPDLRDRLLGAGLHVLQKPVKPAQLRALLARLTG</sequence>
<dbReference type="CDD" id="cd00082">
    <property type="entry name" value="HisKA"/>
    <property type="match status" value="1"/>
</dbReference>
<dbReference type="SMART" id="SM00387">
    <property type="entry name" value="HATPase_c"/>
    <property type="match status" value="1"/>
</dbReference>
<dbReference type="SUPFAM" id="SSF52172">
    <property type="entry name" value="CheY-like"/>
    <property type="match status" value="1"/>
</dbReference>
<dbReference type="Gene3D" id="1.10.287.130">
    <property type="match status" value="1"/>
</dbReference>
<evidence type="ECO:0000256" key="2">
    <source>
        <dbReference type="ARBA" id="ARBA00012438"/>
    </source>
</evidence>